<proteinExistence type="predicted"/>
<organism evidence="1 2">
    <name type="scientific">Mediterraneibacter butyricigenes</name>
    <dbReference type="NCBI Taxonomy" id="2316025"/>
    <lineage>
        <taxon>Bacteria</taxon>
        <taxon>Bacillati</taxon>
        <taxon>Bacillota</taxon>
        <taxon>Clostridia</taxon>
        <taxon>Lachnospirales</taxon>
        <taxon>Lachnospiraceae</taxon>
        <taxon>Mediterraneibacter</taxon>
    </lineage>
</organism>
<protein>
    <submittedName>
        <fullName evidence="1">Uncharacterized protein</fullName>
    </submittedName>
</protein>
<accession>A0A391P7N0</accession>
<dbReference type="Proteomes" id="UP000265643">
    <property type="component" value="Unassembled WGS sequence"/>
</dbReference>
<dbReference type="AlphaFoldDB" id="A0A391P7N0"/>
<keyword evidence="2" id="KW-1185">Reference proteome</keyword>
<dbReference type="SUPFAM" id="SSF51161">
    <property type="entry name" value="Trimeric LpxA-like enzymes"/>
    <property type="match status" value="1"/>
</dbReference>
<evidence type="ECO:0000313" key="2">
    <source>
        <dbReference type="Proteomes" id="UP000265643"/>
    </source>
</evidence>
<evidence type="ECO:0000313" key="1">
    <source>
        <dbReference type="EMBL" id="GCA66928.1"/>
    </source>
</evidence>
<gene>
    <name evidence="1" type="ORF">KGMB01110_13640</name>
</gene>
<name>A0A391P7N0_9FIRM</name>
<dbReference type="EMBL" id="BHGK01000001">
    <property type="protein sequence ID" value="GCA66928.1"/>
    <property type="molecule type" value="Genomic_DNA"/>
</dbReference>
<dbReference type="RefSeq" id="WP_117739220.1">
    <property type="nucleotide sequence ID" value="NZ_BHGK01000001.1"/>
</dbReference>
<dbReference type="InterPro" id="IPR011004">
    <property type="entry name" value="Trimer_LpxA-like_sf"/>
</dbReference>
<sequence>MNKYKITAIEHPQYPWLHRIQALIDVNEKVPKGTIGGFVDSITNLSQGGGCWIYDDAICCEGGLVREEAEIYDDSMVRGTAVVAGKARIYNHAVAKDSCYISSGEIKDDAVIAGKAIIGSLCLQKPLISGDSRVYGMVQGNVHVNGNIFSWEKIEANTQDTHIFEHGQWSISPAIEKLQPPLYYPRKKTKKKNPPER</sequence>
<reference evidence="2" key="1">
    <citation type="submission" date="2018-09" db="EMBL/GenBank/DDBJ databases">
        <title>Draft Genome Sequence of Mediterraneibacter sp. KCTC 15684.</title>
        <authorList>
            <person name="Kim J.S."/>
            <person name="Han K.I."/>
            <person name="Suh M.K."/>
            <person name="Lee K.C."/>
            <person name="Eom M.K."/>
            <person name="Lee J.H."/>
            <person name="Park S.H."/>
            <person name="Kang S.W."/>
            <person name="Park J.E."/>
            <person name="Oh B.S."/>
            <person name="Yu S.Y."/>
            <person name="Choi S.H."/>
            <person name="Lee D.H."/>
            <person name="Yoon H."/>
            <person name="Kim B."/>
            <person name="Yang S.J."/>
            <person name="Lee J.S."/>
        </authorList>
    </citation>
    <scope>NUCLEOTIDE SEQUENCE [LARGE SCALE GENOMIC DNA]</scope>
    <source>
        <strain evidence="2">KCTC 15684</strain>
    </source>
</reference>
<comment type="caution">
    <text evidence="1">The sequence shown here is derived from an EMBL/GenBank/DDBJ whole genome shotgun (WGS) entry which is preliminary data.</text>
</comment>